<reference evidence="3" key="1">
    <citation type="journal article" date="2019" name="Int. J. Syst. Evol. Microbiol.">
        <title>The Global Catalogue of Microorganisms (GCM) 10K type strain sequencing project: providing services to taxonomists for standard genome sequencing and annotation.</title>
        <authorList>
            <consortium name="The Broad Institute Genomics Platform"/>
            <consortium name="The Broad Institute Genome Sequencing Center for Infectious Disease"/>
            <person name="Wu L."/>
            <person name="Ma J."/>
        </authorList>
    </citation>
    <scope>NUCLEOTIDE SEQUENCE [LARGE SCALE GENOMIC DNA]</scope>
    <source>
        <strain evidence="3">CGMCC 1.12471</strain>
    </source>
</reference>
<dbReference type="EMBL" id="JBHUEA010000007">
    <property type="protein sequence ID" value="MFD1721164.1"/>
    <property type="molecule type" value="Genomic_DNA"/>
</dbReference>
<dbReference type="RefSeq" id="WP_377933145.1">
    <property type="nucleotide sequence ID" value="NZ_JBHUEA010000007.1"/>
</dbReference>
<gene>
    <name evidence="2" type="ORF">ACFSBI_06335</name>
</gene>
<comment type="caution">
    <text evidence="2">The sequence shown here is derived from an EMBL/GenBank/DDBJ whole genome shotgun (WGS) entry which is preliminary data.</text>
</comment>
<feature type="region of interest" description="Disordered" evidence="1">
    <location>
        <begin position="34"/>
        <end position="61"/>
    </location>
</feature>
<evidence type="ECO:0000313" key="2">
    <source>
        <dbReference type="EMBL" id="MFD1721164.1"/>
    </source>
</evidence>
<sequence>MRRLLAVLPIIRRFLRSERGQRMSRAALGRAADAANRATGSKHASTVEKARAAAEKGLRRI</sequence>
<protein>
    <submittedName>
        <fullName evidence="2">Uncharacterized protein</fullName>
    </submittedName>
</protein>
<dbReference type="Proteomes" id="UP001597347">
    <property type="component" value="Unassembled WGS sequence"/>
</dbReference>
<accession>A0ABW4LDZ8</accession>
<organism evidence="2 3">
    <name type="scientific">Amnibacterium endophyticum</name>
    <dbReference type="NCBI Taxonomy" id="2109337"/>
    <lineage>
        <taxon>Bacteria</taxon>
        <taxon>Bacillati</taxon>
        <taxon>Actinomycetota</taxon>
        <taxon>Actinomycetes</taxon>
        <taxon>Micrococcales</taxon>
        <taxon>Microbacteriaceae</taxon>
        <taxon>Amnibacterium</taxon>
    </lineage>
</organism>
<keyword evidence="3" id="KW-1185">Reference proteome</keyword>
<evidence type="ECO:0000313" key="3">
    <source>
        <dbReference type="Proteomes" id="UP001597347"/>
    </source>
</evidence>
<proteinExistence type="predicted"/>
<name>A0ABW4LDZ8_9MICO</name>
<evidence type="ECO:0000256" key="1">
    <source>
        <dbReference type="SAM" id="MobiDB-lite"/>
    </source>
</evidence>
<feature type="compositionally biased region" description="Basic and acidic residues" evidence="1">
    <location>
        <begin position="45"/>
        <end position="61"/>
    </location>
</feature>